<gene>
    <name evidence="1" type="ORF">H1V43_32365</name>
</gene>
<organism evidence="1 2">
    <name type="scientific">Streptomyces himalayensis subsp. aureolus</name>
    <dbReference type="NCBI Taxonomy" id="2758039"/>
    <lineage>
        <taxon>Bacteria</taxon>
        <taxon>Bacillati</taxon>
        <taxon>Actinomycetota</taxon>
        <taxon>Actinomycetes</taxon>
        <taxon>Kitasatosporales</taxon>
        <taxon>Streptomycetaceae</taxon>
        <taxon>Streptomyces</taxon>
        <taxon>Streptomyces himalayensis</taxon>
    </lineage>
</organism>
<reference evidence="1 2" key="1">
    <citation type="submission" date="2020-07" db="EMBL/GenBank/DDBJ databases">
        <title>Streptomyces isolated from Indian soil.</title>
        <authorList>
            <person name="Mandal S."/>
            <person name="Maiti P.K."/>
        </authorList>
    </citation>
    <scope>NUCLEOTIDE SEQUENCE [LARGE SCALE GENOMIC DNA]</scope>
    <source>
        <strain evidence="1 2">PSKA54</strain>
    </source>
</reference>
<evidence type="ECO:0000313" key="2">
    <source>
        <dbReference type="Proteomes" id="UP000586976"/>
    </source>
</evidence>
<accession>A0A7W2D798</accession>
<protein>
    <submittedName>
        <fullName evidence="1">Uncharacterized protein</fullName>
    </submittedName>
</protein>
<keyword evidence="2" id="KW-1185">Reference proteome</keyword>
<name>A0A7W2D798_9ACTN</name>
<proteinExistence type="predicted"/>
<dbReference type="RefSeq" id="WP_181867394.1">
    <property type="nucleotide sequence ID" value="NZ_JACEQY010000049.1"/>
</dbReference>
<sequence length="45" mass="4926">MPRTFTARFDSDCQHCDGPISEGDEIAYIDDQIACEDCVAEAGDD</sequence>
<dbReference type="Proteomes" id="UP000586976">
    <property type="component" value="Unassembled WGS sequence"/>
</dbReference>
<dbReference type="AlphaFoldDB" id="A0A7W2D798"/>
<comment type="caution">
    <text evidence="1">The sequence shown here is derived from an EMBL/GenBank/DDBJ whole genome shotgun (WGS) entry which is preliminary data.</text>
</comment>
<evidence type="ECO:0000313" key="1">
    <source>
        <dbReference type="EMBL" id="MBA4865959.1"/>
    </source>
</evidence>
<dbReference type="EMBL" id="JACEQY010000049">
    <property type="protein sequence ID" value="MBA4865959.1"/>
    <property type="molecule type" value="Genomic_DNA"/>
</dbReference>